<feature type="region of interest" description="Disordered" evidence="1">
    <location>
        <begin position="401"/>
        <end position="435"/>
    </location>
</feature>
<dbReference type="EMBL" id="JAPWDV010000002">
    <property type="protein sequence ID" value="KAJ6220337.1"/>
    <property type="molecule type" value="Genomic_DNA"/>
</dbReference>
<accession>A0A9Q0M9T9</accession>
<feature type="compositionally biased region" description="Polar residues" evidence="1">
    <location>
        <begin position="407"/>
        <end position="435"/>
    </location>
</feature>
<evidence type="ECO:0000313" key="2">
    <source>
        <dbReference type="EMBL" id="KAJ6220337.1"/>
    </source>
</evidence>
<dbReference type="AlphaFoldDB" id="A0A9Q0M9T9"/>
<feature type="region of interest" description="Disordered" evidence="1">
    <location>
        <begin position="1"/>
        <end position="24"/>
    </location>
</feature>
<evidence type="ECO:0000256" key="1">
    <source>
        <dbReference type="SAM" id="MobiDB-lite"/>
    </source>
</evidence>
<organism evidence="2 3">
    <name type="scientific">Blomia tropicalis</name>
    <name type="common">Mite</name>
    <dbReference type="NCBI Taxonomy" id="40697"/>
    <lineage>
        <taxon>Eukaryota</taxon>
        <taxon>Metazoa</taxon>
        <taxon>Ecdysozoa</taxon>
        <taxon>Arthropoda</taxon>
        <taxon>Chelicerata</taxon>
        <taxon>Arachnida</taxon>
        <taxon>Acari</taxon>
        <taxon>Acariformes</taxon>
        <taxon>Sarcoptiformes</taxon>
        <taxon>Astigmata</taxon>
        <taxon>Glycyphagoidea</taxon>
        <taxon>Echimyopodidae</taxon>
        <taxon>Blomia</taxon>
    </lineage>
</organism>
<proteinExistence type="predicted"/>
<name>A0A9Q0M9T9_BLOTA</name>
<feature type="compositionally biased region" description="Polar residues" evidence="1">
    <location>
        <begin position="145"/>
        <end position="158"/>
    </location>
</feature>
<feature type="compositionally biased region" description="Low complexity" evidence="1">
    <location>
        <begin position="159"/>
        <end position="170"/>
    </location>
</feature>
<reference evidence="2" key="1">
    <citation type="submission" date="2022-12" db="EMBL/GenBank/DDBJ databases">
        <title>Genome assemblies of Blomia tropicalis.</title>
        <authorList>
            <person name="Cui Y."/>
        </authorList>
    </citation>
    <scope>NUCLEOTIDE SEQUENCE</scope>
    <source>
        <tissue evidence="2">Adult mites</tissue>
    </source>
</reference>
<dbReference type="Proteomes" id="UP001142055">
    <property type="component" value="Chromosome 2"/>
</dbReference>
<sequence length="435" mass="48380">MARGRDDRQSSRNEGFQFRSRTYPNMNRSGHFVGFAQQQQSNSIPLLSSSPIKSNGSQHRIENVPSKHMCSNSSPIGGIIGLDDSETIKTSNAFLLDNSGDSGIAGVAKSPSLIQSSGTCKSPIVSNEQRTKEWSPQHVSLMNVPSCSPISQQLSSGDSTQKSQPQQQSQCNGTSIITLNPEALSFNSNTNVIQGDPSLSMTMVPAAYCANQPTYMMPNGGGDLAYGQLMQMPYMAQFPPMNNNNNNNNNCSHEMIPVGPFYSNDHHQNGHPIYGHSMVNPFQSAPMFNTYGVQYGQSRPLNTMVQMVETNSGYVHYYHYDSSMSQFAMPIGATFMDTSSINQPMNSFSMVRHEHATRPFTMNTAVQQHPYVYQQQCPPINNNYNYNRSMRNNGRFNGRRHMGRSMNRFNNGNIHNSQQHLPNNQSVNSDKLITK</sequence>
<keyword evidence="3" id="KW-1185">Reference proteome</keyword>
<feature type="region of interest" description="Disordered" evidence="1">
    <location>
        <begin position="145"/>
        <end position="171"/>
    </location>
</feature>
<comment type="caution">
    <text evidence="2">The sequence shown here is derived from an EMBL/GenBank/DDBJ whole genome shotgun (WGS) entry which is preliminary data.</text>
</comment>
<gene>
    <name evidence="2" type="ORF">RDWZM_006149</name>
</gene>
<evidence type="ECO:0000313" key="3">
    <source>
        <dbReference type="Proteomes" id="UP001142055"/>
    </source>
</evidence>
<feature type="compositionally biased region" description="Basic and acidic residues" evidence="1">
    <location>
        <begin position="1"/>
        <end position="11"/>
    </location>
</feature>
<protein>
    <submittedName>
        <fullName evidence="2">Uncharacterized protein</fullName>
    </submittedName>
</protein>